<feature type="domain" description="Brix" evidence="7">
    <location>
        <begin position="1"/>
        <end position="223"/>
    </location>
</feature>
<dbReference type="SMART" id="SM00879">
    <property type="entry name" value="Brix"/>
    <property type="match status" value="1"/>
</dbReference>
<evidence type="ECO:0000256" key="2">
    <source>
        <dbReference type="ARBA" id="ARBA00010782"/>
    </source>
</evidence>
<dbReference type="InterPro" id="IPR039770">
    <property type="entry name" value="Rpf2"/>
</dbReference>
<comment type="subcellular location">
    <subcellularLocation>
        <location evidence="1 6">Nucleus</location>
        <location evidence="1 6">Nucleolus</location>
    </subcellularLocation>
</comment>
<proteinExistence type="inferred from homology"/>
<organism evidence="8">
    <name type="scientific">Soboliphyme baturini</name>
    <dbReference type="NCBI Taxonomy" id="241478"/>
    <lineage>
        <taxon>Eukaryota</taxon>
        <taxon>Metazoa</taxon>
        <taxon>Ecdysozoa</taxon>
        <taxon>Nematoda</taxon>
        <taxon>Enoplea</taxon>
        <taxon>Dorylaimia</taxon>
        <taxon>Dioctophymatida</taxon>
        <taxon>Dioctophymatoidea</taxon>
        <taxon>Soboliphymatidae</taxon>
        <taxon>Soboliphyme</taxon>
    </lineage>
</organism>
<dbReference type="InterPro" id="IPR007109">
    <property type="entry name" value="Brix"/>
</dbReference>
<protein>
    <recommendedName>
        <fullName evidence="3 6">Ribosome production factor 2 homolog</fullName>
    </recommendedName>
    <alternativeName>
        <fullName evidence="5 6">Ribosome biogenesis protein RPF2 homolog</fullName>
    </alternativeName>
</protein>
<dbReference type="PANTHER" id="PTHR12728">
    <property type="entry name" value="BRIX DOMAIN CONTAINING PROTEIN"/>
    <property type="match status" value="1"/>
</dbReference>
<dbReference type="GO" id="GO:0019843">
    <property type="term" value="F:rRNA binding"/>
    <property type="evidence" value="ECO:0007669"/>
    <property type="project" value="UniProtKB-UniRule"/>
</dbReference>
<evidence type="ECO:0000256" key="4">
    <source>
        <dbReference type="ARBA" id="ARBA00023242"/>
    </source>
</evidence>
<dbReference type="PANTHER" id="PTHR12728:SF0">
    <property type="entry name" value="RIBOSOME PRODUCTION FACTOR 2 HOMOLOG"/>
    <property type="match status" value="1"/>
</dbReference>
<name>A0A183ITC2_9BILA</name>
<evidence type="ECO:0000256" key="6">
    <source>
        <dbReference type="RuleBase" id="RU367086"/>
    </source>
</evidence>
<accession>A0A183ITC2</accession>
<reference evidence="8" key="1">
    <citation type="submission" date="2016-06" db="UniProtKB">
        <authorList>
            <consortium name="WormBaseParasite"/>
        </authorList>
    </citation>
    <scope>IDENTIFICATION</scope>
</reference>
<comment type="similarity">
    <text evidence="2 6">Belongs to the RPF2 family.</text>
</comment>
<dbReference type="GO" id="GO:0000027">
    <property type="term" value="P:ribosomal large subunit assembly"/>
    <property type="evidence" value="ECO:0007669"/>
    <property type="project" value="InterPro"/>
</dbReference>
<evidence type="ECO:0000256" key="5">
    <source>
        <dbReference type="ARBA" id="ARBA00030889"/>
    </source>
</evidence>
<keyword evidence="4 6" id="KW-0539">Nucleus</keyword>
<evidence type="ECO:0000256" key="1">
    <source>
        <dbReference type="ARBA" id="ARBA00004604"/>
    </source>
</evidence>
<dbReference type="GO" id="GO:0000463">
    <property type="term" value="P:maturation of LSU-rRNA from tricistronic rRNA transcript (SSU-rRNA, 5.8S rRNA, LSU-rRNA)"/>
    <property type="evidence" value="ECO:0007669"/>
    <property type="project" value="TreeGrafter"/>
</dbReference>
<dbReference type="PROSITE" id="PS50833">
    <property type="entry name" value="BRIX"/>
    <property type="match status" value="1"/>
</dbReference>
<dbReference type="AlphaFoldDB" id="A0A183ITC2"/>
<evidence type="ECO:0000313" key="8">
    <source>
        <dbReference type="WBParaSite" id="SBAD_0000713401-mRNA-1"/>
    </source>
</evidence>
<dbReference type="GO" id="GO:0005730">
    <property type="term" value="C:nucleolus"/>
    <property type="evidence" value="ECO:0007669"/>
    <property type="project" value="UniProtKB-SubCell"/>
</dbReference>
<evidence type="ECO:0000259" key="7">
    <source>
        <dbReference type="PROSITE" id="PS50833"/>
    </source>
</evidence>
<evidence type="ECO:0000256" key="3">
    <source>
        <dbReference type="ARBA" id="ARBA00020387"/>
    </source>
</evidence>
<dbReference type="Pfam" id="PF04427">
    <property type="entry name" value="Brix"/>
    <property type="match status" value="1"/>
</dbReference>
<sequence length="289" mass="33144">LALISVFFSSRKPTTKRGKRYLENRAPKLIENDKTCLFIRGNRVSQAGVDLLKDLKYDAALFVFTSHSKKRPNNIIMGKFCFYHICVTRSAVGRLFSHHILDMFEFGIEDFASIASFKNCLIPVGFKPCLSFMGLEFQQDPVYQRLKNLLTGRYLFRGPSVKTVRLQGIEYLLSFSVVDGKVKVRSYRILLKKSDSRVPHVELQSAGPSCDLTLRRNRTASNDLYKSACKTPRAVKVRKTKNLTMDVFGTRLGRIHVKQNLDEIRYTRIKGLKRKRSVPSEDTNKVQKP</sequence>
<dbReference type="WBParaSite" id="SBAD_0000713401-mRNA-1">
    <property type="protein sequence ID" value="SBAD_0000713401-mRNA-1"/>
    <property type="gene ID" value="SBAD_0000713401"/>
</dbReference>